<dbReference type="Proteomes" id="UP000076794">
    <property type="component" value="Chromosome"/>
</dbReference>
<reference evidence="1 2" key="1">
    <citation type="submission" date="2016-01" db="EMBL/GenBank/DDBJ databases">
        <title>Complete genome sequence of a soil Actinobacterium, Isoptericola dokdonensis DS-3.</title>
        <authorList>
            <person name="Kwon S.-K."/>
            <person name="Kim J.F."/>
        </authorList>
    </citation>
    <scope>NUCLEOTIDE SEQUENCE [LARGE SCALE GENOMIC DNA]</scope>
    <source>
        <strain evidence="1 2">DS-3</strain>
    </source>
</reference>
<dbReference type="STRING" id="1300344.I598_3089"/>
<dbReference type="PATRIC" id="fig|1300344.3.peg.3108"/>
<keyword evidence="2" id="KW-1185">Reference proteome</keyword>
<dbReference type="KEGG" id="ido:I598_3089"/>
<dbReference type="EMBL" id="CP014209">
    <property type="protein sequence ID" value="ANC32604.1"/>
    <property type="molecule type" value="Genomic_DNA"/>
</dbReference>
<dbReference type="AlphaFoldDB" id="A0A161IKB8"/>
<gene>
    <name evidence="1" type="ORF">I598_3089</name>
</gene>
<evidence type="ECO:0000313" key="1">
    <source>
        <dbReference type="EMBL" id="ANC32604.1"/>
    </source>
</evidence>
<accession>A0A161IKB8</accession>
<protein>
    <recommendedName>
        <fullName evidence="3">Nucleotidyltransferase</fullName>
    </recommendedName>
</protein>
<name>A0A161IKB8_9MICO</name>
<evidence type="ECO:0000313" key="2">
    <source>
        <dbReference type="Proteomes" id="UP000076794"/>
    </source>
</evidence>
<sequence>MVGAQAVYLRAGEVDVALAEATKDSDVALDPRRLADDPRVEEAMRVAGFLPAESGQPGAWVDQDGIQVDLMVPERFAGSGGRRGARIPPHSRTAARRASGLEAVLIDHGEMEISALAPDDRRVVTALVAGPGALLVCKLHKLGERVDSPGRLNDKDAHDIYRLLRAVSTAELAGAFGRLRDDVVSEAVTLRAIDWMEELFAAGPQGLGSRMAGRAEDGIGDPDEVSASVAFLADDLVRSLS</sequence>
<proteinExistence type="predicted"/>
<evidence type="ECO:0008006" key="3">
    <source>
        <dbReference type="Google" id="ProtNLM"/>
    </source>
</evidence>
<organism evidence="1 2">
    <name type="scientific">Isoptericola dokdonensis DS-3</name>
    <dbReference type="NCBI Taxonomy" id="1300344"/>
    <lineage>
        <taxon>Bacteria</taxon>
        <taxon>Bacillati</taxon>
        <taxon>Actinomycetota</taxon>
        <taxon>Actinomycetes</taxon>
        <taxon>Micrococcales</taxon>
        <taxon>Promicromonosporaceae</taxon>
        <taxon>Isoptericola</taxon>
    </lineage>
</organism>